<dbReference type="Pfam" id="PF03883">
    <property type="entry name" value="H2O2_YaaD"/>
    <property type="match status" value="1"/>
</dbReference>
<dbReference type="GO" id="GO:0033194">
    <property type="term" value="P:response to hydroperoxide"/>
    <property type="evidence" value="ECO:0007669"/>
    <property type="project" value="TreeGrafter"/>
</dbReference>
<accession>A0A934UDX4</accession>
<dbReference type="InterPro" id="IPR005583">
    <property type="entry name" value="YaaA"/>
</dbReference>
<evidence type="ECO:0000256" key="1">
    <source>
        <dbReference type="HAMAP-Rule" id="MF_00652"/>
    </source>
</evidence>
<dbReference type="HAMAP" id="MF_00652">
    <property type="entry name" value="UPF0246"/>
    <property type="match status" value="1"/>
</dbReference>
<evidence type="ECO:0000313" key="2">
    <source>
        <dbReference type="EMBL" id="MBJ8350133.1"/>
    </source>
</evidence>
<keyword evidence="3" id="KW-1185">Reference proteome</keyword>
<dbReference type="RefSeq" id="WP_199568049.1">
    <property type="nucleotide sequence ID" value="NZ_JAENBP010000006.1"/>
</dbReference>
<gene>
    <name evidence="2" type="primary">yaaA</name>
    <name evidence="2" type="ORF">JHK64_05750</name>
</gene>
<reference evidence="2 3" key="1">
    <citation type="journal article" date="2021" name="Int. J. Syst. Evol. Microbiol.">
        <title>Streptococcus vicugnae sp. nov., isolated from faeces of alpacas (Vicugna pacos) and cattle (Bos taurus), Streptococcus zalophi sp. nov., and Streptococcus pacificus sp. nov., isolated from respiratory tract of California sea lions (Zalophus californianus).</title>
        <authorList>
            <person name="Volokhov D.V."/>
            <person name="Zagorodnyaya T.A."/>
            <person name="Shen Z."/>
            <person name="Blom J."/>
            <person name="Furtak V.A."/>
            <person name="Eisenberg T."/>
            <person name="Fan P."/>
            <person name="Jeong K.C."/>
            <person name="Gao Y."/>
            <person name="Zhang S."/>
            <person name="Amselle M."/>
        </authorList>
    </citation>
    <scope>NUCLEOTIDE SEQUENCE [LARGE SCALE GENOMIC DNA]</scope>
    <source>
        <strain evidence="3">CSL7508-lung</strain>
    </source>
</reference>
<dbReference type="GO" id="GO:0005829">
    <property type="term" value="C:cytosol"/>
    <property type="evidence" value="ECO:0007669"/>
    <property type="project" value="TreeGrafter"/>
</dbReference>
<dbReference type="NCBIfam" id="NF002543">
    <property type="entry name" value="PRK02101.1-4"/>
    <property type="match status" value="1"/>
</dbReference>
<protein>
    <recommendedName>
        <fullName evidence="1">UPF0246 protein JHK64_05750</fullName>
    </recommendedName>
</protein>
<dbReference type="PANTHER" id="PTHR30283:SF4">
    <property type="entry name" value="PEROXIDE STRESS RESISTANCE PROTEIN YAAA"/>
    <property type="match status" value="1"/>
</dbReference>
<proteinExistence type="inferred from homology"/>
<comment type="caution">
    <text evidence="2">The sequence shown here is derived from an EMBL/GenBank/DDBJ whole genome shotgun (WGS) entry which is preliminary data.</text>
</comment>
<dbReference type="AlphaFoldDB" id="A0A934UDX4"/>
<dbReference type="Proteomes" id="UP000644875">
    <property type="component" value="Unassembled WGS sequence"/>
</dbReference>
<comment type="similarity">
    <text evidence="1">Belongs to the UPF0246 family.</text>
</comment>
<dbReference type="PANTHER" id="PTHR30283">
    <property type="entry name" value="PEROXIDE STRESS RESPONSE PROTEIN YAAA"/>
    <property type="match status" value="1"/>
</dbReference>
<sequence>MKFLIPTAKEMSKQLDKVAPNPFNPKTTAILTELAKMGPEELAHFYKIKPEAAQKEWDRIQTIQNKEANYYPAIFLFNGLMYRYINRLEFSPCELKRVNTDVLITSSLYGVIPALTPIAPHRLDFSQKLIIDGKSLKQYWQKDFDASFNTEDIFISLLSSEFEDIFSKPIREQLIKVVFMEAKKGQLKTHSTISKKGRGAFLAAAIKQEARELSDLKKLTFDGFSYHEDLSKPNKLTFVKEI</sequence>
<dbReference type="EMBL" id="JAENBP010000006">
    <property type="protein sequence ID" value="MBJ8350133.1"/>
    <property type="molecule type" value="Genomic_DNA"/>
</dbReference>
<evidence type="ECO:0000313" key="3">
    <source>
        <dbReference type="Proteomes" id="UP000644875"/>
    </source>
</evidence>
<name>A0A934UDX4_9STRE</name>
<organism evidence="2 3">
    <name type="scientific">Streptococcus zalophi</name>
    <dbReference type="NCBI Taxonomy" id="640031"/>
    <lineage>
        <taxon>Bacteria</taxon>
        <taxon>Bacillati</taxon>
        <taxon>Bacillota</taxon>
        <taxon>Bacilli</taxon>
        <taxon>Lactobacillales</taxon>
        <taxon>Streptococcaceae</taxon>
        <taxon>Streptococcus</taxon>
    </lineage>
</organism>